<name>A0A9E6RA97_9HYPH</name>
<dbReference type="KEGG" id="cmet:K6K41_05530"/>
<dbReference type="EMBL" id="CP081869">
    <property type="protein sequence ID" value="QZO01049.1"/>
    <property type="molecule type" value="Genomic_DNA"/>
</dbReference>
<evidence type="ECO:0000313" key="3">
    <source>
        <dbReference type="Proteomes" id="UP000825701"/>
    </source>
</evidence>
<keyword evidence="1" id="KW-1133">Transmembrane helix</keyword>
<keyword evidence="1" id="KW-0812">Transmembrane</keyword>
<organism evidence="2 3">
    <name type="scientific">Chenggangzhangella methanolivorans</name>
    <dbReference type="NCBI Taxonomy" id="1437009"/>
    <lineage>
        <taxon>Bacteria</taxon>
        <taxon>Pseudomonadati</taxon>
        <taxon>Pseudomonadota</taxon>
        <taxon>Alphaproteobacteria</taxon>
        <taxon>Hyphomicrobiales</taxon>
        <taxon>Methylopilaceae</taxon>
        <taxon>Chenggangzhangella</taxon>
    </lineage>
</organism>
<sequence>MPDVPDPVEVAAAEEAKEPEERSGSVGRIMLVAAIVVVVGIAIYFGFMQRPPA</sequence>
<keyword evidence="3" id="KW-1185">Reference proteome</keyword>
<dbReference type="AlphaFoldDB" id="A0A9E6RA97"/>
<dbReference type="Proteomes" id="UP000825701">
    <property type="component" value="Chromosome"/>
</dbReference>
<evidence type="ECO:0000313" key="2">
    <source>
        <dbReference type="EMBL" id="QZO01049.1"/>
    </source>
</evidence>
<accession>A0A9E6RA97</accession>
<dbReference type="RefSeq" id="WP_261404272.1">
    <property type="nucleotide sequence ID" value="NZ_CP081869.1"/>
</dbReference>
<reference evidence="2" key="1">
    <citation type="submission" date="2021-08" db="EMBL/GenBank/DDBJ databases">
        <authorList>
            <person name="Zhang H."/>
            <person name="Xu M."/>
            <person name="Yu Z."/>
            <person name="Yang L."/>
            <person name="Cai Y."/>
        </authorList>
    </citation>
    <scope>NUCLEOTIDE SEQUENCE</scope>
    <source>
        <strain evidence="2">CHL1</strain>
    </source>
</reference>
<feature type="transmembrane region" description="Helical" evidence="1">
    <location>
        <begin position="29"/>
        <end position="47"/>
    </location>
</feature>
<protein>
    <submittedName>
        <fullName evidence="2">Uncharacterized protein</fullName>
    </submittedName>
</protein>
<evidence type="ECO:0000256" key="1">
    <source>
        <dbReference type="SAM" id="Phobius"/>
    </source>
</evidence>
<gene>
    <name evidence="2" type="ORF">K6K41_05530</name>
</gene>
<keyword evidence="1" id="KW-0472">Membrane</keyword>
<proteinExistence type="predicted"/>